<dbReference type="RefSeq" id="WP_005467307.1">
    <property type="nucleotide sequence ID" value="NZ_KB291031.1"/>
</dbReference>
<comment type="similarity">
    <text evidence="1">Belongs to the peptidase S51 family.</text>
</comment>
<dbReference type="Gene3D" id="3.40.50.880">
    <property type="match status" value="1"/>
</dbReference>
<evidence type="ECO:0000313" key="5">
    <source>
        <dbReference type="EMBL" id="EKY00900.1"/>
    </source>
</evidence>
<evidence type="ECO:0000256" key="1">
    <source>
        <dbReference type="ARBA" id="ARBA00006534"/>
    </source>
</evidence>
<dbReference type="Proteomes" id="UP000010408">
    <property type="component" value="Unassembled WGS sequence"/>
</dbReference>
<dbReference type="InterPro" id="IPR005320">
    <property type="entry name" value="Peptidase_S51"/>
</dbReference>
<protein>
    <submittedName>
        <fullName evidence="5">Peptidase family S51</fullName>
    </submittedName>
</protein>
<name>L1NC98_9PORP</name>
<gene>
    <name evidence="5" type="ORF">HMPREF9134_01247</name>
</gene>
<reference evidence="5 6" key="1">
    <citation type="submission" date="2012-05" db="EMBL/GenBank/DDBJ databases">
        <authorList>
            <person name="Weinstock G."/>
            <person name="Sodergren E."/>
            <person name="Lobos E.A."/>
            <person name="Fulton L."/>
            <person name="Fulton R."/>
            <person name="Courtney L."/>
            <person name="Fronick C."/>
            <person name="O'Laughlin M."/>
            <person name="Godfrey J."/>
            <person name="Wilson R.M."/>
            <person name="Miner T."/>
            <person name="Farmer C."/>
            <person name="Delehaunty K."/>
            <person name="Cordes M."/>
            <person name="Minx P."/>
            <person name="Tomlinson C."/>
            <person name="Chen J."/>
            <person name="Wollam A."/>
            <person name="Pepin K.H."/>
            <person name="Bhonagiri V."/>
            <person name="Zhang X."/>
            <person name="Suruliraj S."/>
            <person name="Warren W."/>
            <person name="Mitreva M."/>
            <person name="Mardis E.R."/>
            <person name="Wilson R.K."/>
        </authorList>
    </citation>
    <scope>NUCLEOTIDE SEQUENCE [LARGE SCALE GENOMIC DNA]</scope>
    <source>
        <strain evidence="5 6">F0037</strain>
    </source>
</reference>
<evidence type="ECO:0000256" key="2">
    <source>
        <dbReference type="ARBA" id="ARBA00022670"/>
    </source>
</evidence>
<organism evidence="5 6">
    <name type="scientific">Porphyromonas catoniae F0037</name>
    <dbReference type="NCBI Taxonomy" id="1127696"/>
    <lineage>
        <taxon>Bacteria</taxon>
        <taxon>Pseudomonadati</taxon>
        <taxon>Bacteroidota</taxon>
        <taxon>Bacteroidia</taxon>
        <taxon>Bacteroidales</taxon>
        <taxon>Porphyromonadaceae</taxon>
        <taxon>Porphyromonas</taxon>
    </lineage>
</organism>
<dbReference type="EMBL" id="AMEQ01000035">
    <property type="protein sequence ID" value="EKY00900.1"/>
    <property type="molecule type" value="Genomic_DNA"/>
</dbReference>
<comment type="caution">
    <text evidence="5">The sequence shown here is derived from an EMBL/GenBank/DDBJ whole genome shotgun (WGS) entry which is preliminary data.</text>
</comment>
<evidence type="ECO:0000256" key="4">
    <source>
        <dbReference type="ARBA" id="ARBA00022825"/>
    </source>
</evidence>
<dbReference type="HOGENOM" id="CLU_090997_0_0_10"/>
<dbReference type="PANTHER" id="PTHR20842">
    <property type="entry name" value="PROTEASE S51 ALPHA-ASPARTYL DIPEPTIDASE"/>
    <property type="match status" value="1"/>
</dbReference>
<dbReference type="InterPro" id="IPR029062">
    <property type="entry name" value="Class_I_gatase-like"/>
</dbReference>
<dbReference type="PATRIC" id="fig|1127696.3.peg.1125"/>
<dbReference type="SUPFAM" id="SSF52317">
    <property type="entry name" value="Class I glutamine amidotransferase-like"/>
    <property type="match status" value="1"/>
</dbReference>
<proteinExistence type="inferred from homology"/>
<dbReference type="Pfam" id="PF03575">
    <property type="entry name" value="Peptidase_S51"/>
    <property type="match status" value="1"/>
</dbReference>
<dbReference type="AlphaFoldDB" id="L1NC98"/>
<accession>L1NC98</accession>
<keyword evidence="2" id="KW-0645">Protease</keyword>
<keyword evidence="3" id="KW-0378">Hydrolase</keyword>
<dbReference type="eggNOG" id="COG3340">
    <property type="taxonomic scope" value="Bacteria"/>
</dbReference>
<evidence type="ECO:0000256" key="3">
    <source>
        <dbReference type="ARBA" id="ARBA00022801"/>
    </source>
</evidence>
<sequence length="217" mass="24012">MNPNIFQRMNPNIFLFLCSSFADVAPLLEQACPMELREKVVTFIPTASIPESYTGYVGLGREALEQLGLRVEPLDVAEASAEEIEASLSRGDLIYISGGNAFYLLQELKRKGADKLIQREIERGKPYIGESAGSVILAPSIEYVQLMDETQAAPELTSFAALGLIEKYPLPHYRCFPFVEMAETVLATYGGRLSLVPITNHQAIIVRGRELTIVTKE</sequence>
<keyword evidence="4" id="KW-0720">Serine protease</keyword>
<evidence type="ECO:0000313" key="6">
    <source>
        <dbReference type="Proteomes" id="UP000010408"/>
    </source>
</evidence>
<dbReference type="PANTHER" id="PTHR20842:SF0">
    <property type="entry name" value="ALPHA-ASPARTYL DIPEPTIDASE"/>
    <property type="match status" value="1"/>
</dbReference>
<dbReference type="GO" id="GO:0008236">
    <property type="term" value="F:serine-type peptidase activity"/>
    <property type="evidence" value="ECO:0007669"/>
    <property type="project" value="UniProtKB-KW"/>
</dbReference>
<dbReference type="GO" id="GO:0006508">
    <property type="term" value="P:proteolysis"/>
    <property type="evidence" value="ECO:0007669"/>
    <property type="project" value="UniProtKB-KW"/>
</dbReference>
<dbReference type="STRING" id="1127696.HMPREF9134_01247"/>